<name>A0A127QP93_9BURK</name>
<sequence>MAVKKYCAGQQQVFRRGFFVVLSAMFFIVIRLLLACLPASETYTEIAS</sequence>
<dbReference type="AlphaFoldDB" id="A0A127QP93"/>
<dbReference type="Proteomes" id="UP000071778">
    <property type="component" value="Chromosome"/>
</dbReference>
<protein>
    <submittedName>
        <fullName evidence="2">Uncharacterized protein</fullName>
    </submittedName>
</protein>
<organism evidence="2 3">
    <name type="scientific">Collimonas arenae</name>
    <dbReference type="NCBI Taxonomy" id="279058"/>
    <lineage>
        <taxon>Bacteria</taxon>
        <taxon>Pseudomonadati</taxon>
        <taxon>Pseudomonadota</taxon>
        <taxon>Betaproteobacteria</taxon>
        <taxon>Burkholderiales</taxon>
        <taxon>Oxalobacteraceae</taxon>
        <taxon>Collimonas</taxon>
    </lineage>
</organism>
<evidence type="ECO:0000313" key="3">
    <source>
        <dbReference type="Proteomes" id="UP000071778"/>
    </source>
</evidence>
<accession>A0A127QP93</accession>
<gene>
    <name evidence="2" type="ORF">CAter282_3744</name>
</gene>
<keyword evidence="1" id="KW-0812">Transmembrane</keyword>
<keyword evidence="3" id="KW-1185">Reference proteome</keyword>
<keyword evidence="1" id="KW-1133">Transmembrane helix</keyword>
<keyword evidence="1" id="KW-0472">Membrane</keyword>
<evidence type="ECO:0000313" key="2">
    <source>
        <dbReference type="EMBL" id="AMP11422.1"/>
    </source>
</evidence>
<dbReference type="PATRIC" id="fig|279058.17.peg.4051"/>
<proteinExistence type="predicted"/>
<feature type="transmembrane region" description="Helical" evidence="1">
    <location>
        <begin position="18"/>
        <end position="40"/>
    </location>
</feature>
<reference evidence="2 3" key="1">
    <citation type="submission" date="2015-11" db="EMBL/GenBank/DDBJ databases">
        <title>Exploring the genomic traits of fungus-feeding bacterial genus Collimonas.</title>
        <authorList>
            <person name="Song C."/>
            <person name="Schmidt R."/>
            <person name="de Jager V."/>
            <person name="Krzyzanowska D."/>
            <person name="Jongedijk E."/>
            <person name="Cankar K."/>
            <person name="Beekwilder J."/>
            <person name="van Veen A."/>
            <person name="de Boer W."/>
            <person name="van Veen J.A."/>
            <person name="Garbeva P."/>
        </authorList>
    </citation>
    <scope>NUCLEOTIDE SEQUENCE [LARGE SCALE GENOMIC DNA]</scope>
    <source>
        <strain evidence="2 3">Ter282</strain>
    </source>
</reference>
<dbReference type="EMBL" id="CP013235">
    <property type="protein sequence ID" value="AMP11422.1"/>
    <property type="molecule type" value="Genomic_DNA"/>
</dbReference>
<evidence type="ECO:0000256" key="1">
    <source>
        <dbReference type="SAM" id="Phobius"/>
    </source>
</evidence>